<evidence type="ECO:0000313" key="2">
    <source>
        <dbReference type="Proteomes" id="UP000598032"/>
    </source>
</evidence>
<evidence type="ECO:0008006" key="3">
    <source>
        <dbReference type="Google" id="ProtNLM"/>
    </source>
</evidence>
<evidence type="ECO:0000313" key="1">
    <source>
        <dbReference type="EMBL" id="CAD6542925.1"/>
    </source>
</evidence>
<accession>A0ABN7HZP5</accession>
<dbReference type="EMBL" id="CAJHCP010000008">
    <property type="protein sequence ID" value="CAD6542925.1"/>
    <property type="molecule type" value="Genomic_DNA"/>
</dbReference>
<reference evidence="1 2" key="1">
    <citation type="submission" date="2020-10" db="EMBL/GenBank/DDBJ databases">
        <authorList>
            <person name="Peeters C."/>
        </authorList>
    </citation>
    <scope>NUCLEOTIDE SEQUENCE [LARGE SCALE GENOMIC DNA]</scope>
    <source>
        <strain evidence="1 2">LMG 28140</strain>
    </source>
</reference>
<dbReference type="RefSeq" id="WP_201643845.1">
    <property type="nucleotide sequence ID" value="NZ_CAJHCP010000008.1"/>
</dbReference>
<comment type="caution">
    <text evidence="1">The sequence shown here is derived from an EMBL/GenBank/DDBJ whole genome shotgun (WGS) entry which is preliminary data.</text>
</comment>
<sequence>MSLPNVSLAAFYDKAKDNPVTRNMVRLFYVESYEEFIEIYDEILDFAIAKLQENPQHHQEDSEDALTVKLMNLLEMAGFSVTTGTTGGGNKDLTVRCLNPDWTWIGEAKKFNSLTDLREGFLQLTTRYRNANPLYARGGLIAYTLRPQAAVLLKEWIAEAATVANDATVKLENFRVEDCKLRPKLAYNSFHTDVASGLECQIRHMAVVLMHLPDDKSGRSAKKYEKAREAIKNAAGGAGDDVAAAA</sequence>
<name>A0ABN7HZP5_9BURK</name>
<gene>
    <name evidence="1" type="ORF">LMG28140_03839</name>
</gene>
<keyword evidence="2" id="KW-1185">Reference proteome</keyword>
<protein>
    <recommendedName>
        <fullName evidence="3">Restriction endonuclease</fullName>
    </recommendedName>
</protein>
<proteinExistence type="predicted"/>
<dbReference type="Proteomes" id="UP000598032">
    <property type="component" value="Unassembled WGS sequence"/>
</dbReference>
<organism evidence="1 2">
    <name type="scientific">Paraburkholderia metrosideri</name>
    <dbReference type="NCBI Taxonomy" id="580937"/>
    <lineage>
        <taxon>Bacteria</taxon>
        <taxon>Pseudomonadati</taxon>
        <taxon>Pseudomonadota</taxon>
        <taxon>Betaproteobacteria</taxon>
        <taxon>Burkholderiales</taxon>
        <taxon>Burkholderiaceae</taxon>
        <taxon>Paraburkholderia</taxon>
    </lineage>
</organism>